<dbReference type="SUPFAM" id="SSF161070">
    <property type="entry name" value="SNF-like"/>
    <property type="match status" value="1"/>
</dbReference>
<feature type="transmembrane region" description="Helical" evidence="7">
    <location>
        <begin position="212"/>
        <end position="237"/>
    </location>
</feature>
<name>A0A2A4YC82_UNCAE</name>
<feature type="transmembrane region" description="Helical" evidence="7">
    <location>
        <begin position="297"/>
        <end position="320"/>
    </location>
</feature>
<dbReference type="PROSITE" id="PS00610">
    <property type="entry name" value="NA_NEUROTRAN_SYMP_1"/>
    <property type="match status" value="1"/>
</dbReference>
<dbReference type="GO" id="GO:0015293">
    <property type="term" value="F:symporter activity"/>
    <property type="evidence" value="ECO:0007669"/>
    <property type="project" value="UniProtKB-KW"/>
</dbReference>
<evidence type="ECO:0000256" key="3">
    <source>
        <dbReference type="ARBA" id="ARBA00022692"/>
    </source>
</evidence>
<feature type="transmembrane region" description="Helical" evidence="7">
    <location>
        <begin position="382"/>
        <end position="403"/>
    </location>
</feature>
<gene>
    <name evidence="8" type="ORF">COB11_07325</name>
</gene>
<evidence type="ECO:0000313" key="9">
    <source>
        <dbReference type="Proteomes" id="UP000217838"/>
    </source>
</evidence>
<dbReference type="PRINTS" id="PR00176">
    <property type="entry name" value="NANEUSMPORT"/>
</dbReference>
<evidence type="ECO:0000256" key="2">
    <source>
        <dbReference type="ARBA" id="ARBA00022448"/>
    </source>
</evidence>
<dbReference type="InterPro" id="IPR037272">
    <property type="entry name" value="SNS_sf"/>
</dbReference>
<dbReference type="EMBL" id="NVUU01000103">
    <property type="protein sequence ID" value="PCI92446.1"/>
    <property type="molecule type" value="Genomic_DNA"/>
</dbReference>
<comment type="similarity">
    <text evidence="6">Belongs to the sodium:neurotransmitter symporter (SNF) (TC 2.A.22) family.</text>
</comment>
<dbReference type="Gene3D" id="1.20.1740.10">
    <property type="entry name" value="Amino acid/polyamine transporter I"/>
    <property type="match status" value="1"/>
</dbReference>
<dbReference type="PANTHER" id="PTHR42948">
    <property type="entry name" value="TRANSPORTER"/>
    <property type="match status" value="1"/>
</dbReference>
<comment type="caution">
    <text evidence="8">The sequence shown here is derived from an EMBL/GenBank/DDBJ whole genome shotgun (WGS) entry which is preliminary data.</text>
</comment>
<protein>
    <recommendedName>
        <fullName evidence="6">Transporter</fullName>
    </recommendedName>
</protein>
<accession>A0A2A4YC82</accession>
<evidence type="ECO:0000256" key="7">
    <source>
        <dbReference type="SAM" id="Phobius"/>
    </source>
</evidence>
<dbReference type="NCBIfam" id="NF037979">
    <property type="entry name" value="Na_transp"/>
    <property type="match status" value="1"/>
</dbReference>
<keyword evidence="5 7" id="KW-0472">Membrane</keyword>
<sequence length="452" mass="49486">MKREHWKSRIGFIWAAVGSAVGLGSIWRFPYVVGNNGGAAFILVYLVCLIFVGFPVLLSELLIGRTTQKSPAGAFSEIGRTKTWKAFGVITICTGFIVSSFYGVIAGTTFGYLIEGILGKLTNFSSAKETLAFYDQSSASPLWMMLFYTGFVLISVWILITGVRKGIEAGNKVMMPLLFFVLLFLVFFGITLPGSGKGLKFLFNPNFRELTATSVIIALGQAFFATSLGQGTMVTYGSYLKKSESLPSVCVPISVFSTIVSLLAGMAIFSIVFSVGVKPDAGASLMFQTLPLIFSKMTGGYVMALLFFLLLFLAGITSQISALEPVIAYLMDEWKWKRHHAVVLAASLSYLLGIPCALSFGLLKNFTIFHMSIFEFMEFSCVNILIPLGGFVAVVLVGWRLGIGKAFEKIKVGTSNAFSRYPFIGWYIKISIKYIAPILILFILLDLFGVFK</sequence>
<dbReference type="GO" id="GO:0016020">
    <property type="term" value="C:membrane"/>
    <property type="evidence" value="ECO:0007669"/>
    <property type="project" value="UniProtKB-SubCell"/>
</dbReference>
<evidence type="ECO:0000313" key="8">
    <source>
        <dbReference type="EMBL" id="PCI92446.1"/>
    </source>
</evidence>
<evidence type="ECO:0000256" key="4">
    <source>
        <dbReference type="ARBA" id="ARBA00022989"/>
    </source>
</evidence>
<feature type="transmembrane region" description="Helical" evidence="7">
    <location>
        <begin position="84"/>
        <end position="114"/>
    </location>
</feature>
<dbReference type="PROSITE" id="PS50267">
    <property type="entry name" value="NA_NEUROTRAN_SYMP_3"/>
    <property type="match status" value="1"/>
</dbReference>
<dbReference type="Pfam" id="PF00209">
    <property type="entry name" value="SNF"/>
    <property type="match status" value="2"/>
</dbReference>
<feature type="transmembrane region" description="Helical" evidence="7">
    <location>
        <begin position="142"/>
        <end position="161"/>
    </location>
</feature>
<evidence type="ECO:0000256" key="1">
    <source>
        <dbReference type="ARBA" id="ARBA00004141"/>
    </source>
</evidence>
<feature type="transmembrane region" description="Helical" evidence="7">
    <location>
        <begin position="173"/>
        <end position="192"/>
    </location>
</feature>
<feature type="transmembrane region" description="Helical" evidence="7">
    <location>
        <begin position="249"/>
        <end position="277"/>
    </location>
</feature>
<feature type="transmembrane region" description="Helical" evidence="7">
    <location>
        <begin position="12"/>
        <end position="33"/>
    </location>
</feature>
<dbReference type="PANTHER" id="PTHR42948:SF1">
    <property type="entry name" value="TRANSPORTER"/>
    <property type="match status" value="1"/>
</dbReference>
<keyword evidence="6" id="KW-0769">Symport</keyword>
<dbReference type="InterPro" id="IPR000175">
    <property type="entry name" value="Na/ntran_symport"/>
</dbReference>
<organism evidence="8 9">
    <name type="scientific">Aerophobetes bacterium</name>
    <dbReference type="NCBI Taxonomy" id="2030807"/>
    <lineage>
        <taxon>Bacteria</taxon>
        <taxon>Candidatus Aerophobota</taxon>
    </lineage>
</organism>
<evidence type="ECO:0000256" key="6">
    <source>
        <dbReference type="RuleBase" id="RU003732"/>
    </source>
</evidence>
<keyword evidence="4 7" id="KW-1133">Transmembrane helix</keyword>
<feature type="transmembrane region" description="Helical" evidence="7">
    <location>
        <begin position="424"/>
        <end position="445"/>
    </location>
</feature>
<dbReference type="CDD" id="cd10336">
    <property type="entry name" value="SLC6sbd_Tyt1-Like"/>
    <property type="match status" value="1"/>
</dbReference>
<evidence type="ECO:0000256" key="5">
    <source>
        <dbReference type="ARBA" id="ARBA00023136"/>
    </source>
</evidence>
<dbReference type="AlphaFoldDB" id="A0A2A4YC82"/>
<reference evidence="9" key="1">
    <citation type="submission" date="2017-08" db="EMBL/GenBank/DDBJ databases">
        <title>A dynamic microbial community with high functional redundancy inhabits the cold, oxic subseafloor aquifer.</title>
        <authorList>
            <person name="Tully B.J."/>
            <person name="Wheat C.G."/>
            <person name="Glazer B.T."/>
            <person name="Huber J.A."/>
        </authorList>
    </citation>
    <scope>NUCLEOTIDE SEQUENCE [LARGE SCALE GENOMIC DNA]</scope>
</reference>
<keyword evidence="3 6" id="KW-0812">Transmembrane</keyword>
<dbReference type="Proteomes" id="UP000217838">
    <property type="component" value="Unassembled WGS sequence"/>
</dbReference>
<dbReference type="InterPro" id="IPR047218">
    <property type="entry name" value="YocR/YhdH-like"/>
</dbReference>
<keyword evidence="2 6" id="KW-0813">Transport</keyword>
<feature type="transmembrane region" description="Helical" evidence="7">
    <location>
        <begin position="341"/>
        <end position="362"/>
    </location>
</feature>
<proteinExistence type="inferred from homology"/>
<feature type="transmembrane region" description="Helical" evidence="7">
    <location>
        <begin position="39"/>
        <end position="63"/>
    </location>
</feature>
<comment type="subcellular location">
    <subcellularLocation>
        <location evidence="1">Membrane</location>
        <topology evidence="1">Multi-pass membrane protein</topology>
    </subcellularLocation>
</comment>